<keyword evidence="1" id="KW-1133">Transmembrane helix</keyword>
<feature type="transmembrane region" description="Helical" evidence="1">
    <location>
        <begin position="411"/>
        <end position="433"/>
    </location>
</feature>
<protein>
    <recommendedName>
        <fullName evidence="4">NACHT domain-containing protein</fullName>
    </recommendedName>
</protein>
<feature type="transmembrane region" description="Helical" evidence="1">
    <location>
        <begin position="486"/>
        <end position="506"/>
    </location>
</feature>
<proteinExistence type="predicted"/>
<sequence>MSSVVRRPLLWWISGCALLSGAGLLWFGWWIAPRTDVVGLVSTIAGVTGVLVALLSLAVALNPPGAVDPGSALDSAAAVLRTRVRRQWDGDRWLPGLRDDVPLKVLWTGVERDVASRTSQRIPGGGTVDDLAAAYRGLAPRQLVIIGEPATGKTVMAVLLLLRLLDDERVPALFPLSSWNPLRDPLRDWLAACLAQDHPWLARAEYGSDAAAALVANDRVLPVLDGLDEMAPDLRAAAVRRLAEAEGMPFVLTSRPVDYREALRVGGRALGRAAVVALEPVAPADAVAFLRGGELLDLPSRWNDVADAAGEPGRPLTRVLTRPLAVYLTQVACRQAEPAAVAAIGDESTLERTLHECYVPALYHDRPDPARVERHLAVLARHNPAGADIPWWRPIAPPPVLRGLTRAAVGLALLLLLGVDYGPAIGGVVAILLGPRVGTMLLDGTPPRRMRWWHRHLLLALAVGALVALAFVALVRLAGPAERATVFGALSLATLAVVYVATAMASRALDSTDPVQPRALLAGDRAALLAAVGAVAGAAGLRATLQSDLGHGLLSAAQSAVFVGLGVVIGLRLGSAWLSLGVVRLWLALRWGLPWRLLAFLDDAHRRGVLRRSGASYRFRHAEIQEYLAGRLDRSR</sequence>
<dbReference type="InterPro" id="IPR027417">
    <property type="entry name" value="P-loop_NTPase"/>
</dbReference>
<dbReference type="SUPFAM" id="SSF52540">
    <property type="entry name" value="P-loop containing nucleoside triphosphate hydrolases"/>
    <property type="match status" value="1"/>
</dbReference>
<name>A0A8J4DPR1_9ACTN</name>
<dbReference type="AlphaFoldDB" id="A0A8J4DPR1"/>
<gene>
    <name evidence="2" type="ORF">Val02_18090</name>
</gene>
<feature type="transmembrane region" description="Helical" evidence="1">
    <location>
        <begin position="453"/>
        <end position="474"/>
    </location>
</feature>
<evidence type="ECO:0000313" key="2">
    <source>
        <dbReference type="EMBL" id="GIJ44923.1"/>
    </source>
</evidence>
<keyword evidence="1" id="KW-0472">Membrane</keyword>
<feature type="transmembrane region" description="Helical" evidence="1">
    <location>
        <begin position="552"/>
        <end position="571"/>
    </location>
</feature>
<dbReference type="RefSeq" id="WP_203898479.1">
    <property type="nucleotide sequence ID" value="NZ_BOPF01000005.1"/>
</dbReference>
<keyword evidence="1" id="KW-0812">Transmembrane</keyword>
<keyword evidence="3" id="KW-1185">Reference proteome</keyword>
<feature type="transmembrane region" description="Helical" evidence="1">
    <location>
        <begin position="526"/>
        <end position="545"/>
    </location>
</feature>
<feature type="transmembrane region" description="Helical" evidence="1">
    <location>
        <begin position="9"/>
        <end position="31"/>
    </location>
</feature>
<organism evidence="2 3">
    <name type="scientific">Virgisporangium aliadipatigenens</name>
    <dbReference type="NCBI Taxonomy" id="741659"/>
    <lineage>
        <taxon>Bacteria</taxon>
        <taxon>Bacillati</taxon>
        <taxon>Actinomycetota</taxon>
        <taxon>Actinomycetes</taxon>
        <taxon>Micromonosporales</taxon>
        <taxon>Micromonosporaceae</taxon>
        <taxon>Virgisporangium</taxon>
    </lineage>
</organism>
<reference evidence="2" key="1">
    <citation type="submission" date="2021-01" db="EMBL/GenBank/DDBJ databases">
        <title>Whole genome shotgun sequence of Virgisporangium aliadipatigenens NBRC 105644.</title>
        <authorList>
            <person name="Komaki H."/>
            <person name="Tamura T."/>
        </authorList>
    </citation>
    <scope>NUCLEOTIDE SEQUENCE</scope>
    <source>
        <strain evidence="2">NBRC 105644</strain>
    </source>
</reference>
<evidence type="ECO:0008006" key="4">
    <source>
        <dbReference type="Google" id="ProtNLM"/>
    </source>
</evidence>
<dbReference type="Proteomes" id="UP000619260">
    <property type="component" value="Unassembled WGS sequence"/>
</dbReference>
<accession>A0A8J4DPR1</accession>
<dbReference type="EMBL" id="BOPF01000005">
    <property type="protein sequence ID" value="GIJ44923.1"/>
    <property type="molecule type" value="Genomic_DNA"/>
</dbReference>
<evidence type="ECO:0000256" key="1">
    <source>
        <dbReference type="SAM" id="Phobius"/>
    </source>
</evidence>
<feature type="transmembrane region" description="Helical" evidence="1">
    <location>
        <begin position="37"/>
        <end position="61"/>
    </location>
</feature>
<evidence type="ECO:0000313" key="3">
    <source>
        <dbReference type="Proteomes" id="UP000619260"/>
    </source>
</evidence>
<comment type="caution">
    <text evidence="2">The sequence shown here is derived from an EMBL/GenBank/DDBJ whole genome shotgun (WGS) entry which is preliminary data.</text>
</comment>
<dbReference type="Gene3D" id="3.40.50.300">
    <property type="entry name" value="P-loop containing nucleotide triphosphate hydrolases"/>
    <property type="match status" value="1"/>
</dbReference>